<organism evidence="2 3">
    <name type="scientific">Aureimonas altamirensis</name>
    <dbReference type="NCBI Taxonomy" id="370622"/>
    <lineage>
        <taxon>Bacteria</taxon>
        <taxon>Pseudomonadati</taxon>
        <taxon>Pseudomonadota</taxon>
        <taxon>Alphaproteobacteria</taxon>
        <taxon>Hyphomicrobiales</taxon>
        <taxon>Aurantimonadaceae</taxon>
        <taxon>Aureimonas</taxon>
    </lineage>
</organism>
<feature type="domain" description="Co-chaperone DjlA N-terminal" evidence="1">
    <location>
        <begin position="28"/>
        <end position="144"/>
    </location>
</feature>
<dbReference type="EMBL" id="JRFJ01000001">
    <property type="protein sequence ID" value="KHJ55308.1"/>
    <property type="molecule type" value="Genomic_DNA"/>
</dbReference>
<dbReference type="CDD" id="cd07313">
    <property type="entry name" value="terB_like_2"/>
    <property type="match status" value="1"/>
</dbReference>
<dbReference type="Gene3D" id="1.10.3680.10">
    <property type="entry name" value="TerB-like"/>
    <property type="match status" value="1"/>
</dbReference>
<dbReference type="STRING" id="370622.LA66_01095"/>
<evidence type="ECO:0000313" key="3">
    <source>
        <dbReference type="Proteomes" id="UP000030826"/>
    </source>
</evidence>
<comment type="caution">
    <text evidence="2">The sequence shown here is derived from an EMBL/GenBank/DDBJ whole genome shotgun (WGS) entry which is preliminary data.</text>
</comment>
<dbReference type="OrthoDB" id="5402150at2"/>
<dbReference type="InterPro" id="IPR029024">
    <property type="entry name" value="TerB-like"/>
</dbReference>
<protein>
    <recommendedName>
        <fullName evidence="1">Co-chaperone DjlA N-terminal domain-containing protein</fullName>
    </recommendedName>
</protein>
<name>A0A0B1Q376_9HYPH</name>
<reference evidence="2 3" key="1">
    <citation type="submission" date="2014-09" db="EMBL/GenBank/DDBJ databases">
        <title>Isolation and characterization of Aurantimonas altamirensis ON-56566 from clinical sample following a dog bite.</title>
        <authorList>
            <person name="Eshaghi A."/>
            <person name="Li A."/>
            <person name="Shahinas D."/>
            <person name="Bahn P."/>
            <person name="Kus J.V."/>
            <person name="Patel S.N."/>
        </authorList>
    </citation>
    <scope>NUCLEOTIDE SEQUENCE [LARGE SCALE GENOMIC DNA]</scope>
    <source>
        <strain evidence="2 3">ON-56566</strain>
    </source>
</reference>
<proteinExistence type="predicted"/>
<sequence length="154" mass="17233">MLDRLREFLEGFAMPADRARPGADDPRVAIAALLYHLCAADGVVTPDESDRIRDLIADKFAIGPDEASRIFEAGREADEEAVDLFTFTSVLMRHLDEDARVRFVRALWEVSLVDGQLGELEDNLIWRISDLLGISTRQRMEAKQYAAGRLKGDG</sequence>
<evidence type="ECO:0000259" key="1">
    <source>
        <dbReference type="Pfam" id="PF05099"/>
    </source>
</evidence>
<evidence type="ECO:0000313" key="2">
    <source>
        <dbReference type="EMBL" id="KHJ55308.1"/>
    </source>
</evidence>
<dbReference type="Proteomes" id="UP000030826">
    <property type="component" value="Unassembled WGS sequence"/>
</dbReference>
<dbReference type="SUPFAM" id="SSF158682">
    <property type="entry name" value="TerB-like"/>
    <property type="match status" value="1"/>
</dbReference>
<dbReference type="AlphaFoldDB" id="A0A0B1Q376"/>
<dbReference type="InterPro" id="IPR007791">
    <property type="entry name" value="DjlA_N"/>
</dbReference>
<dbReference type="Pfam" id="PF05099">
    <property type="entry name" value="TerB"/>
    <property type="match status" value="1"/>
</dbReference>
<accession>A0A0B1Q376</accession>
<gene>
    <name evidence="2" type="ORF">LA66_01095</name>
</gene>